<dbReference type="SUPFAM" id="SSF160443">
    <property type="entry name" value="SMR domain-like"/>
    <property type="match status" value="1"/>
</dbReference>
<evidence type="ECO:0000256" key="1">
    <source>
        <dbReference type="SAM" id="MobiDB-lite"/>
    </source>
</evidence>
<feature type="domain" description="Smr" evidence="2">
    <location>
        <begin position="95"/>
        <end position="176"/>
    </location>
</feature>
<evidence type="ECO:0000313" key="4">
    <source>
        <dbReference type="Proteomes" id="UP000238220"/>
    </source>
</evidence>
<dbReference type="SMART" id="SM00463">
    <property type="entry name" value="SMR"/>
    <property type="match status" value="1"/>
</dbReference>
<feature type="region of interest" description="Disordered" evidence="1">
    <location>
        <begin position="21"/>
        <end position="46"/>
    </location>
</feature>
<dbReference type="PANTHER" id="PTHR35562">
    <property type="entry name" value="DNA ENDONUCLEASE SMRA-RELATED"/>
    <property type="match status" value="1"/>
</dbReference>
<dbReference type="OrthoDB" id="9808881at2"/>
<sequence>MPGHHPDEDDSALFREAVRDVRPKGPSEHVTLSGRRLSTVPRSREADDRQVMRELLEEPDELFESGDTLAYRAEGIQDGVFRKLRRGQYRIERELDLHGLNRDRAREAVSRFLALCLDQDLRCVRIIHGKGNGSPNSGPVIKSLLDGWLRKRRDVLAFCSARPVDGGTGAVYVLLRRRSGGPA</sequence>
<keyword evidence="4" id="KW-1185">Reference proteome</keyword>
<organism evidence="3 4">
    <name type="scientific">Solimonas fluminis</name>
    <dbReference type="NCBI Taxonomy" id="2086571"/>
    <lineage>
        <taxon>Bacteria</taxon>
        <taxon>Pseudomonadati</taxon>
        <taxon>Pseudomonadota</taxon>
        <taxon>Gammaproteobacteria</taxon>
        <taxon>Nevskiales</taxon>
        <taxon>Nevskiaceae</taxon>
        <taxon>Solimonas</taxon>
    </lineage>
</organism>
<dbReference type="RefSeq" id="WP_104232010.1">
    <property type="nucleotide sequence ID" value="NZ_PSNW01000014.1"/>
</dbReference>
<protein>
    <recommendedName>
        <fullName evidence="2">Smr domain-containing protein</fullName>
    </recommendedName>
</protein>
<evidence type="ECO:0000259" key="2">
    <source>
        <dbReference type="PROSITE" id="PS50828"/>
    </source>
</evidence>
<dbReference type="Gene3D" id="3.30.1370.110">
    <property type="match status" value="1"/>
</dbReference>
<dbReference type="EMBL" id="PSNW01000014">
    <property type="protein sequence ID" value="PPE72255.1"/>
    <property type="molecule type" value="Genomic_DNA"/>
</dbReference>
<dbReference type="InterPro" id="IPR036063">
    <property type="entry name" value="Smr_dom_sf"/>
</dbReference>
<evidence type="ECO:0000313" key="3">
    <source>
        <dbReference type="EMBL" id="PPE72255.1"/>
    </source>
</evidence>
<dbReference type="PROSITE" id="PS50828">
    <property type="entry name" value="SMR"/>
    <property type="match status" value="1"/>
</dbReference>
<comment type="caution">
    <text evidence="3">The sequence shown here is derived from an EMBL/GenBank/DDBJ whole genome shotgun (WGS) entry which is preliminary data.</text>
</comment>
<gene>
    <name evidence="3" type="ORF">C3942_19305</name>
</gene>
<reference evidence="3 4" key="1">
    <citation type="submission" date="2018-02" db="EMBL/GenBank/DDBJ databases">
        <title>Genome sequencing of Solimonas sp. HR-BB.</title>
        <authorList>
            <person name="Lee Y."/>
            <person name="Jeon C.O."/>
        </authorList>
    </citation>
    <scope>NUCLEOTIDE SEQUENCE [LARGE SCALE GENOMIC DNA]</scope>
    <source>
        <strain evidence="3 4">HR-BB</strain>
    </source>
</reference>
<dbReference type="PANTHER" id="PTHR35562:SF2">
    <property type="entry name" value="DNA ENDONUCLEASE SMRA-RELATED"/>
    <property type="match status" value="1"/>
</dbReference>
<dbReference type="InterPro" id="IPR002625">
    <property type="entry name" value="Smr_dom"/>
</dbReference>
<dbReference type="GO" id="GO:0004520">
    <property type="term" value="F:DNA endonuclease activity"/>
    <property type="evidence" value="ECO:0007669"/>
    <property type="project" value="TreeGrafter"/>
</dbReference>
<dbReference type="AlphaFoldDB" id="A0A2S5TBB7"/>
<dbReference type="Pfam" id="PF01713">
    <property type="entry name" value="Smr"/>
    <property type="match status" value="1"/>
</dbReference>
<accession>A0A2S5TBB7</accession>
<dbReference type="Proteomes" id="UP000238220">
    <property type="component" value="Unassembled WGS sequence"/>
</dbReference>
<proteinExistence type="predicted"/>
<name>A0A2S5TBB7_9GAMM</name>